<evidence type="ECO:0000313" key="19">
    <source>
        <dbReference type="Proteomes" id="UP001295444"/>
    </source>
</evidence>
<evidence type="ECO:0000313" key="18">
    <source>
        <dbReference type="EMBL" id="CAH2306011.1"/>
    </source>
</evidence>
<feature type="binding site" evidence="15">
    <location>
        <position position="945"/>
    </location>
    <ligand>
        <name>Mo-molybdopterin</name>
        <dbReference type="ChEBI" id="CHEBI:71302"/>
    </ligand>
    <ligandPart>
        <name>Mo</name>
        <dbReference type="ChEBI" id="CHEBI:28685"/>
    </ligandPart>
</feature>
<dbReference type="Gene3D" id="3.90.1170.50">
    <property type="entry name" value="Aldehyde oxidase/xanthine dehydrogenase, a/b hammerhead"/>
    <property type="match status" value="1"/>
</dbReference>
<dbReference type="FunFam" id="1.10.150.120:FF:000001">
    <property type="entry name" value="Aldehyde oxidase 1"/>
    <property type="match status" value="1"/>
</dbReference>
<dbReference type="InterPro" id="IPR036318">
    <property type="entry name" value="FAD-bd_PCMH-like_sf"/>
</dbReference>
<dbReference type="InterPro" id="IPR008274">
    <property type="entry name" value="AldOxase/xan_DH_MoCoBD1"/>
</dbReference>
<dbReference type="InterPro" id="IPR046867">
    <property type="entry name" value="AldOxase/xan_DH_MoCoBD2"/>
</dbReference>
<evidence type="ECO:0000256" key="10">
    <source>
        <dbReference type="ARBA" id="ARBA00023004"/>
    </source>
</evidence>
<keyword evidence="4 15" id="KW-0500">Molybdenum</keyword>
<dbReference type="PROSITE" id="PS51387">
    <property type="entry name" value="FAD_PCMH"/>
    <property type="match status" value="1"/>
</dbReference>
<evidence type="ECO:0000256" key="15">
    <source>
        <dbReference type="PIRSR" id="PIRSR000127-3"/>
    </source>
</evidence>
<feature type="binding site" evidence="14">
    <location>
        <position position="458"/>
    </location>
    <ligand>
        <name>FAD</name>
        <dbReference type="ChEBI" id="CHEBI:57692"/>
    </ligand>
</feature>
<feature type="binding site" evidence="14">
    <location>
        <begin position="295"/>
        <end position="302"/>
    </location>
    <ligand>
        <name>FAD</name>
        <dbReference type="ChEBI" id="CHEBI:57692"/>
    </ligand>
</feature>
<feature type="binding site" evidence="15">
    <location>
        <position position="160"/>
    </location>
    <ligand>
        <name>[2Fe-2S] cluster</name>
        <dbReference type="ChEBI" id="CHEBI:190135"/>
        <label>2</label>
    </ligand>
</feature>
<dbReference type="PANTHER" id="PTHR45444:SF3">
    <property type="entry name" value="XANTHINE DEHYDROGENASE"/>
    <property type="match status" value="1"/>
</dbReference>
<dbReference type="Pfam" id="PF00941">
    <property type="entry name" value="FAD_binding_5"/>
    <property type="match status" value="1"/>
</dbReference>
<feature type="binding site" evidence="15">
    <location>
        <position position="195"/>
    </location>
    <ligand>
        <name>[2Fe-2S] cluster</name>
        <dbReference type="ChEBI" id="CHEBI:190135"/>
        <label>2</label>
    </ligand>
</feature>
<dbReference type="InterPro" id="IPR037165">
    <property type="entry name" value="AldOxase/xan_DH_Mopterin-bd_sf"/>
</dbReference>
<dbReference type="FunFam" id="3.30.390.50:FF:000001">
    <property type="entry name" value="Xanthine dehydrogenase oxidase"/>
    <property type="match status" value="1"/>
</dbReference>
<dbReference type="InterPro" id="IPR016169">
    <property type="entry name" value="FAD-bd_PCMH_sub2"/>
</dbReference>
<dbReference type="SMART" id="SM01092">
    <property type="entry name" value="CO_deh_flav_C"/>
    <property type="match status" value="1"/>
</dbReference>
<dbReference type="InterPro" id="IPR016208">
    <property type="entry name" value="Ald_Oxase/xanthine_DH-like"/>
</dbReference>
<comment type="cofactor">
    <cofactor evidence="15">
        <name>Mo-molybdopterin</name>
        <dbReference type="ChEBI" id="CHEBI:71302"/>
    </cofactor>
    <text evidence="15">Binds 1 Mo-molybdopterin (Mo-MPT) cofactor per subunit.</text>
</comment>
<dbReference type="SMART" id="SM01008">
    <property type="entry name" value="Ald_Xan_dh_C"/>
    <property type="match status" value="1"/>
</dbReference>
<dbReference type="InterPro" id="IPR002888">
    <property type="entry name" value="2Fe-2S-bd"/>
</dbReference>
<dbReference type="SUPFAM" id="SSF56176">
    <property type="entry name" value="FAD-binding/transporter-associated domain-like"/>
    <property type="match status" value="1"/>
</dbReference>
<dbReference type="PIRSF" id="PIRSF000127">
    <property type="entry name" value="Xanthine_DH"/>
    <property type="match status" value="1"/>
</dbReference>
<dbReference type="FunFam" id="3.30.365.10:FF:000001">
    <property type="entry name" value="Xanthine dehydrogenase oxidase"/>
    <property type="match status" value="1"/>
</dbReference>
<feature type="binding site" evidence="15">
    <location>
        <position position="831"/>
    </location>
    <ligand>
        <name>Mo-molybdopterin</name>
        <dbReference type="ChEBI" id="CHEBI:71302"/>
    </ligand>
    <ligandPart>
        <name>Mo</name>
        <dbReference type="ChEBI" id="CHEBI:28685"/>
    </ligandPart>
</feature>
<evidence type="ECO:0000256" key="13">
    <source>
        <dbReference type="PIRSR" id="PIRSR000127-1"/>
    </source>
</evidence>
<feature type="binding site" evidence="15">
    <location>
        <position position="1112"/>
    </location>
    <ligand>
        <name>Mo-molybdopterin</name>
        <dbReference type="ChEBI" id="CHEBI:71302"/>
    </ligand>
    <ligandPart>
        <name>Mo</name>
        <dbReference type="ChEBI" id="CHEBI:28685"/>
    </ligandPart>
</feature>
<dbReference type="InterPro" id="IPR001041">
    <property type="entry name" value="2Fe-2S_ferredoxin-type"/>
</dbReference>
<keyword evidence="8 14" id="KW-0274">FAD</keyword>
<feature type="binding site" evidence="14">
    <location>
        <position position="398"/>
    </location>
    <ligand>
        <name>FAD</name>
        <dbReference type="ChEBI" id="CHEBI:57692"/>
    </ligand>
</feature>
<dbReference type="FunFam" id="3.10.20.30:FF:000015">
    <property type="entry name" value="Aldehyde oxidase 1"/>
    <property type="match status" value="1"/>
</dbReference>
<dbReference type="SUPFAM" id="SSF54665">
    <property type="entry name" value="CO dehydrogenase molybdoprotein N-domain-like"/>
    <property type="match status" value="1"/>
</dbReference>
<gene>
    <name evidence="18" type="ORF">PECUL_23A003001</name>
</gene>
<accession>A0AAD1SMJ9</accession>
<evidence type="ECO:0000256" key="14">
    <source>
        <dbReference type="PIRSR" id="PIRSR000127-2"/>
    </source>
</evidence>
<dbReference type="InterPro" id="IPR006058">
    <property type="entry name" value="2Fe2S_fd_BS"/>
</dbReference>
<keyword evidence="10 15" id="KW-0408">Iron</keyword>
<dbReference type="InterPro" id="IPR000674">
    <property type="entry name" value="Ald_Oxase/Xan_DH_a/b"/>
</dbReference>
<evidence type="ECO:0000256" key="11">
    <source>
        <dbReference type="ARBA" id="ARBA00023014"/>
    </source>
</evidence>
<feature type="domain" description="2Fe-2S ferredoxin-type" evidence="16">
    <location>
        <begin position="52"/>
        <end position="139"/>
    </location>
</feature>
<keyword evidence="7 15" id="KW-0479">Metal-binding</keyword>
<evidence type="ECO:0000256" key="8">
    <source>
        <dbReference type="ARBA" id="ARBA00022827"/>
    </source>
</evidence>
<feature type="active site" description="Proton acceptor" evidence="13">
    <location>
        <position position="1294"/>
    </location>
</feature>
<dbReference type="Gene3D" id="3.30.390.50">
    <property type="entry name" value="CO dehydrogenase flavoprotein, C-terminal domain"/>
    <property type="match status" value="1"/>
</dbReference>
<dbReference type="InterPro" id="IPR016166">
    <property type="entry name" value="FAD-bd_PCMH"/>
</dbReference>
<evidence type="ECO:0000256" key="4">
    <source>
        <dbReference type="ARBA" id="ARBA00022505"/>
    </source>
</evidence>
<evidence type="ECO:0000256" key="6">
    <source>
        <dbReference type="ARBA" id="ARBA00022714"/>
    </source>
</evidence>
<evidence type="ECO:0000256" key="5">
    <source>
        <dbReference type="ARBA" id="ARBA00022630"/>
    </source>
</evidence>
<dbReference type="InterPro" id="IPR012675">
    <property type="entry name" value="Beta-grasp_dom_sf"/>
</dbReference>
<dbReference type="GO" id="GO:0005506">
    <property type="term" value="F:iron ion binding"/>
    <property type="evidence" value="ECO:0007669"/>
    <property type="project" value="InterPro"/>
</dbReference>
<dbReference type="GO" id="GO:0016491">
    <property type="term" value="F:oxidoreductase activity"/>
    <property type="evidence" value="ECO:0007669"/>
    <property type="project" value="UniProtKB-KW"/>
</dbReference>
<evidence type="ECO:0000256" key="12">
    <source>
        <dbReference type="ARBA" id="ARBA00034078"/>
    </source>
</evidence>
<feature type="binding site" evidence="15">
    <location>
        <position position="163"/>
    </location>
    <ligand>
        <name>[2Fe-2S] cluster</name>
        <dbReference type="ChEBI" id="CHEBI:190135"/>
        <label>2</label>
    </ligand>
</feature>
<comment type="cofactor">
    <cofactor evidence="12">
        <name>[2Fe-2S] cluster</name>
        <dbReference type="ChEBI" id="CHEBI:190135"/>
    </cofactor>
</comment>
<dbReference type="InterPro" id="IPR036856">
    <property type="entry name" value="Ald_Oxase/Xan_DH_a/b_sf"/>
</dbReference>
<dbReference type="InterPro" id="IPR002346">
    <property type="entry name" value="Mopterin_DH_FAD-bd"/>
</dbReference>
<dbReference type="InterPro" id="IPR036010">
    <property type="entry name" value="2Fe-2S_ferredoxin-like_sf"/>
</dbReference>
<feature type="domain" description="FAD-binding PCMH-type" evidence="17">
    <location>
        <begin position="267"/>
        <end position="450"/>
    </location>
</feature>
<dbReference type="InterPro" id="IPR005107">
    <property type="entry name" value="CO_DH_flav_C"/>
</dbReference>
<feature type="binding site" evidence="15">
    <location>
        <position position="800"/>
    </location>
    <ligand>
        <name>Mo-molybdopterin</name>
        <dbReference type="ChEBI" id="CHEBI:71302"/>
    </ligand>
    <ligandPart>
        <name>Mo</name>
        <dbReference type="ChEBI" id="CHEBI:28685"/>
    </ligandPart>
</feature>
<comment type="similarity">
    <text evidence="2">Belongs to the xanthine dehydrogenase family.</text>
</comment>
<dbReference type="GO" id="GO:0071949">
    <property type="term" value="F:FAD binding"/>
    <property type="evidence" value="ECO:0007669"/>
    <property type="project" value="InterPro"/>
</dbReference>
<evidence type="ECO:0000256" key="1">
    <source>
        <dbReference type="ARBA" id="ARBA00001974"/>
    </source>
</evidence>
<dbReference type="PROSITE" id="PS51085">
    <property type="entry name" value="2FE2S_FER_2"/>
    <property type="match status" value="1"/>
</dbReference>
<keyword evidence="5" id="KW-0285">Flavoprotein</keyword>
<dbReference type="SUPFAM" id="SSF55447">
    <property type="entry name" value="CO dehydrogenase flavoprotein C-terminal domain-like"/>
    <property type="match status" value="1"/>
</dbReference>
<evidence type="ECO:0000256" key="9">
    <source>
        <dbReference type="ARBA" id="ARBA00023002"/>
    </source>
</evidence>
<feature type="binding site" evidence="14">
    <location>
        <position position="947"/>
    </location>
    <ligand>
        <name>substrate</name>
    </ligand>
</feature>
<dbReference type="FunFam" id="3.30.365.10:FF:000003">
    <property type="entry name" value="Aldehyde oxidase 1"/>
    <property type="match status" value="1"/>
</dbReference>
<comment type="cofactor">
    <cofactor evidence="1 14">
        <name>FAD</name>
        <dbReference type="ChEBI" id="CHEBI:57692"/>
    </cofactor>
</comment>
<dbReference type="Proteomes" id="UP001295444">
    <property type="component" value="Chromosome 07"/>
</dbReference>
<feature type="binding site" evidence="15">
    <location>
        <position position="197"/>
    </location>
    <ligand>
        <name>[2Fe-2S] cluster</name>
        <dbReference type="ChEBI" id="CHEBI:190135"/>
        <label>2</label>
    </ligand>
</feature>
<dbReference type="InterPro" id="IPR036683">
    <property type="entry name" value="CO_DH_flav_C_dom_sf"/>
</dbReference>
<comment type="subunit">
    <text evidence="3">Homodimer.</text>
</comment>
<feature type="binding site" evidence="14">
    <location>
        <position position="440"/>
    </location>
    <ligand>
        <name>FAD</name>
        <dbReference type="ChEBI" id="CHEBI:57692"/>
    </ligand>
</feature>
<proteinExistence type="inferred from homology"/>
<dbReference type="Pfam" id="PF01799">
    <property type="entry name" value="Fer2_2"/>
    <property type="match status" value="1"/>
</dbReference>
<evidence type="ECO:0000259" key="16">
    <source>
        <dbReference type="PROSITE" id="PS51085"/>
    </source>
</evidence>
<feature type="binding site" evidence="15">
    <location>
        <position position="121"/>
    </location>
    <ligand>
        <name>[2Fe-2S] cluster</name>
        <dbReference type="ChEBI" id="CHEBI:190135"/>
        <label>1</label>
    </ligand>
</feature>
<dbReference type="Gene3D" id="3.30.43.10">
    <property type="entry name" value="Uridine Diphospho-n-acetylenolpyruvylglucosamine Reductase, domain 2"/>
    <property type="match status" value="1"/>
</dbReference>
<keyword evidence="11 15" id="KW-0411">Iron-sulfur</keyword>
<dbReference type="Gene3D" id="3.30.365.10">
    <property type="entry name" value="Aldehyde oxidase/xanthine dehydrogenase, molybdopterin binding domain"/>
    <property type="match status" value="4"/>
</dbReference>
<reference evidence="18" key="1">
    <citation type="submission" date="2022-03" db="EMBL/GenBank/DDBJ databases">
        <authorList>
            <person name="Alioto T."/>
            <person name="Alioto T."/>
            <person name="Gomez Garrido J."/>
        </authorList>
    </citation>
    <scope>NUCLEOTIDE SEQUENCE</scope>
</reference>
<dbReference type="SUPFAM" id="SSF56003">
    <property type="entry name" value="Molybdenum cofactor-binding domain"/>
    <property type="match status" value="1"/>
</dbReference>
<dbReference type="PROSITE" id="PS00197">
    <property type="entry name" value="2FE2S_FER_1"/>
    <property type="match status" value="1"/>
</dbReference>
<dbReference type="Gene3D" id="3.10.20.30">
    <property type="match status" value="1"/>
</dbReference>
<dbReference type="Pfam" id="PF01315">
    <property type="entry name" value="Ald_Xan_dh_C"/>
    <property type="match status" value="1"/>
</dbReference>
<dbReference type="FunFam" id="3.90.1170.50:FF:000001">
    <property type="entry name" value="Aldehyde oxidase 1"/>
    <property type="match status" value="1"/>
</dbReference>
<dbReference type="FunFam" id="3.30.43.10:FF:000001">
    <property type="entry name" value="Xanthine dehydrogenase/oxidase"/>
    <property type="match status" value="1"/>
</dbReference>
<feature type="binding site" evidence="15">
    <location>
        <position position="91"/>
    </location>
    <ligand>
        <name>[2Fe-2S] cluster</name>
        <dbReference type="ChEBI" id="CHEBI:190135"/>
        <label>1</label>
    </ligand>
</feature>
<dbReference type="Pfam" id="PF00111">
    <property type="entry name" value="Fer2"/>
    <property type="match status" value="1"/>
</dbReference>
<evidence type="ECO:0000256" key="2">
    <source>
        <dbReference type="ARBA" id="ARBA00006849"/>
    </source>
</evidence>
<keyword evidence="9" id="KW-0560">Oxidoreductase</keyword>
<dbReference type="Pfam" id="PF02738">
    <property type="entry name" value="MoCoBD_1"/>
    <property type="match status" value="1"/>
</dbReference>
<dbReference type="InterPro" id="IPR036884">
    <property type="entry name" value="2Fe-2S-bd_dom_sf"/>
</dbReference>
<feature type="binding site" evidence="15">
    <location>
        <position position="96"/>
    </location>
    <ligand>
        <name>[2Fe-2S] cluster</name>
        <dbReference type="ChEBI" id="CHEBI:190135"/>
        <label>1</label>
    </ligand>
</feature>
<dbReference type="FunFam" id="3.30.465.10:FF:000004">
    <property type="entry name" value="Xanthine dehydrogenase/oxidase"/>
    <property type="match status" value="1"/>
</dbReference>
<dbReference type="PANTHER" id="PTHR45444">
    <property type="entry name" value="XANTHINE DEHYDROGENASE"/>
    <property type="match status" value="1"/>
</dbReference>
<evidence type="ECO:0000259" key="17">
    <source>
        <dbReference type="PROSITE" id="PS51387"/>
    </source>
</evidence>
<dbReference type="GO" id="GO:0051537">
    <property type="term" value="F:2 iron, 2 sulfur cluster binding"/>
    <property type="evidence" value="ECO:0007669"/>
    <property type="project" value="UniProtKB-KW"/>
</dbReference>
<dbReference type="Gene3D" id="3.30.465.10">
    <property type="match status" value="1"/>
</dbReference>
<evidence type="ECO:0000256" key="7">
    <source>
        <dbReference type="ARBA" id="ARBA00022723"/>
    </source>
</evidence>
<feature type="binding site" evidence="15">
    <location>
        <position position="99"/>
    </location>
    <ligand>
        <name>[2Fe-2S] cluster</name>
        <dbReference type="ChEBI" id="CHEBI:190135"/>
        <label>1</label>
    </ligand>
</feature>
<name>A0AAD1SMJ9_PELCU</name>
<comment type="cofactor">
    <cofactor evidence="15">
        <name>[2Fe-2S] cluster</name>
        <dbReference type="ChEBI" id="CHEBI:190135"/>
    </cofactor>
    <text evidence="15">Binds 2 [2Fe-2S] clusters.</text>
</comment>
<dbReference type="FunFam" id="3.30.365.10:FF:000004">
    <property type="entry name" value="Xanthine dehydrogenase oxidase"/>
    <property type="match status" value="1"/>
</dbReference>
<dbReference type="SUPFAM" id="SSF54292">
    <property type="entry name" value="2Fe-2S ferredoxin-like"/>
    <property type="match status" value="1"/>
</dbReference>
<keyword evidence="19" id="KW-1185">Reference proteome</keyword>
<dbReference type="Pfam" id="PF20256">
    <property type="entry name" value="MoCoBD_2"/>
    <property type="match status" value="1"/>
</dbReference>
<protein>
    <submittedName>
        <fullName evidence="18">Aldehyde oxidase-like</fullName>
    </submittedName>
</protein>
<dbReference type="EMBL" id="OW240918">
    <property type="protein sequence ID" value="CAH2306011.1"/>
    <property type="molecule type" value="Genomic_DNA"/>
</dbReference>
<keyword evidence="6 15" id="KW-0001">2Fe-2S</keyword>
<organism evidence="18 19">
    <name type="scientific">Pelobates cultripes</name>
    <name type="common">Western spadefoot toad</name>
    <dbReference type="NCBI Taxonomy" id="61616"/>
    <lineage>
        <taxon>Eukaryota</taxon>
        <taxon>Metazoa</taxon>
        <taxon>Chordata</taxon>
        <taxon>Craniata</taxon>
        <taxon>Vertebrata</taxon>
        <taxon>Euteleostomi</taxon>
        <taxon>Amphibia</taxon>
        <taxon>Batrachia</taxon>
        <taxon>Anura</taxon>
        <taxon>Pelobatoidea</taxon>
        <taxon>Pelobatidae</taxon>
        <taxon>Pelobates</taxon>
    </lineage>
</organism>
<dbReference type="Pfam" id="PF03450">
    <property type="entry name" value="CO_deh_flav_C"/>
    <property type="match status" value="1"/>
</dbReference>
<dbReference type="Gene3D" id="1.10.150.120">
    <property type="entry name" value="[2Fe-2S]-binding domain"/>
    <property type="match status" value="1"/>
</dbReference>
<evidence type="ECO:0000256" key="3">
    <source>
        <dbReference type="ARBA" id="ARBA00011738"/>
    </source>
</evidence>
<dbReference type="SUPFAM" id="SSF47741">
    <property type="entry name" value="CO dehydrogenase ISP C-domain like"/>
    <property type="match status" value="1"/>
</dbReference>
<sequence length="1364" mass="149864">MITGLVCSLYSDFNHPKAGLCHHSRADFSIVIQCDISDPGRTVKMTAPPASDELVFYVNGQKIVEKNADPEVMLLGYLRRNLRLTGTKYGCGGGGCGACTVMVSTVHPISKKIIHYPATACLLPICSLNNMAVTTTEGIGNSARLHPVQERIAKAHGSQCGFCTPGMVMSMYALLRNHPEPTMDQIMDALSGNLCRCTGYRPILDGCKTFSKDCCLNKRDENMITETESSPMLFNEKEFLPLDATQELIFPPELTLKHAKPQKMKVFHGERTTWYMPSSRQELLELKVKYPKAPLVVGNTDVGLQMRINGVFHPVIISPVQIQELYKVSSNDFGITIGAAVKLAQLKEILSEKINNLPNHKTKSFRALTQHLHTLAGEQIRNMACIGGHIIGKLSISDLNPVLAAAGAKLNIASKGSDCQRLLNKSFFNGDASIRSEEVLLSVFIPYTHKDEFVSAFRQAPRERNAYATVNAGMRVRFKEGTDVIQEMDIYYGCIGSTTLSANKATKALIGRHWDEGMLNEAFKLVLDEISIPPSASGGKVEYKRTLTIGFLFKFYLQVQQSLQKPVTFSGNATEYLGILRDFEDEAPKTMQIFQEVSAQQPANDPIGRPIVHLSGIKQATGEAVYVDDIPAMDRELFIAFITSTRAHAKILSIDDSEALKVPGVVDMVRAKDVPGKNEVDGQGSLFAEDEVECVGQIICAVVADTPDHARRAAAKVKIAYEDIKPAIFTMEDAIKNKSYFEPERKIKRGNPEEAFKTADHIIEGVVQIAGQEQFYMETNTVLVVPKGEDDEFDIYVSTQAIATAQFNVASSLGVPSNRIMSKVKRVGGAFGGKITKPGIFASASAVAAQKTKRPIRCVLTRGEDMQITAGRHPLVGKYKVGCMDDGKIVAADLSFYTNAGCTPDESILVLVVALVKLDNGYNFPNLNCRALACKTNLPSNTAFRGFGFPQTGLVTETIMDAVATKCGLPCHKVREQNMYRGMSTTHYNQEFDSSNLMRCWEECMKKSSYHARRSEIQKFNKENYWKKKGIAIIPLKFPVGFVEKAFHQAASLVHIYQDGNVLISHGGVELGQGLNTKVIQVASRELKIPLSYIYICEANVACVPNSIPSGGSIGTDVYGLAVKNACATLMKSLEPVIKENPEGKWEDWVMQAYLQRISLSATGFYKGYDTYMDWDKGEGHAGPYNIFGAACSEIELDCLTGGHKNLRTDIVMDFGQSINPGIDIGQVEGAFTQGVGLYTMEQLHYSPEGVLYTRGPDQYKIPAVCDVPTEFNVSLLAGSQNPYTIYSSKGVGEPALFLGCSVYFAIKDAIDAAREERGLTKDYTLSSPLVQEKVRMACADHLTKMIPKDEAGTFTPWSIDVSR</sequence>
<dbReference type="InterPro" id="IPR016167">
    <property type="entry name" value="FAD-bd_PCMH_sub1"/>
</dbReference>